<comment type="caution">
    <text evidence="3">The sequence shown here is derived from an EMBL/GenBank/DDBJ whole genome shotgun (WGS) entry which is preliminary data.</text>
</comment>
<evidence type="ECO:0000259" key="2">
    <source>
        <dbReference type="Pfam" id="PF00149"/>
    </source>
</evidence>
<dbReference type="Pfam" id="PF00149">
    <property type="entry name" value="Metallophos"/>
    <property type="match status" value="1"/>
</dbReference>
<organism evidence="3 4">
    <name type="scientific">Anaeramoeba ignava</name>
    <name type="common">Anaerobic marine amoeba</name>
    <dbReference type="NCBI Taxonomy" id="1746090"/>
    <lineage>
        <taxon>Eukaryota</taxon>
        <taxon>Metamonada</taxon>
        <taxon>Anaeramoebidae</taxon>
        <taxon>Anaeramoeba</taxon>
    </lineage>
</organism>
<proteinExistence type="predicted"/>
<accession>A0A9Q0R8P3</accession>
<dbReference type="OrthoDB" id="550558at2759"/>
<evidence type="ECO:0000313" key="4">
    <source>
        <dbReference type="Proteomes" id="UP001149090"/>
    </source>
</evidence>
<name>A0A9Q0R8P3_ANAIG</name>
<reference evidence="3" key="1">
    <citation type="submission" date="2022-10" db="EMBL/GenBank/DDBJ databases">
        <title>Novel sulphate-reducing endosymbionts in the free-living metamonad Anaeramoeba.</title>
        <authorList>
            <person name="Jerlstrom-Hultqvist J."/>
            <person name="Cepicka I."/>
            <person name="Gallot-Lavallee L."/>
            <person name="Salas-Leiva D."/>
            <person name="Curtis B.A."/>
            <person name="Zahonova K."/>
            <person name="Pipaliya S."/>
            <person name="Dacks J."/>
            <person name="Roger A.J."/>
        </authorList>
    </citation>
    <scope>NUCLEOTIDE SEQUENCE</scope>
    <source>
        <strain evidence="3">BMAN</strain>
    </source>
</reference>
<keyword evidence="4" id="KW-1185">Reference proteome</keyword>
<dbReference type="Proteomes" id="UP001149090">
    <property type="component" value="Unassembled WGS sequence"/>
</dbReference>
<evidence type="ECO:0000313" key="3">
    <source>
        <dbReference type="EMBL" id="KAJ5069914.1"/>
    </source>
</evidence>
<dbReference type="EMBL" id="JAPDFW010000101">
    <property type="protein sequence ID" value="KAJ5069914.1"/>
    <property type="molecule type" value="Genomic_DNA"/>
</dbReference>
<dbReference type="GO" id="GO:0016787">
    <property type="term" value="F:hydrolase activity"/>
    <property type="evidence" value="ECO:0007669"/>
    <property type="project" value="InterPro"/>
</dbReference>
<dbReference type="SUPFAM" id="SSF56300">
    <property type="entry name" value="Metallo-dependent phosphatases"/>
    <property type="match status" value="1"/>
</dbReference>
<dbReference type="InterPro" id="IPR029052">
    <property type="entry name" value="Metallo-depent_PP-like"/>
</dbReference>
<dbReference type="PANTHER" id="PTHR37844">
    <property type="entry name" value="SER/THR PROTEIN PHOSPHATASE SUPERFAMILY (AFU_ORTHOLOGUE AFUA_1G14840)"/>
    <property type="match status" value="1"/>
</dbReference>
<dbReference type="OMA" id="CDFERKG"/>
<dbReference type="InterPro" id="IPR004843">
    <property type="entry name" value="Calcineurin-like_PHP"/>
</dbReference>
<protein>
    <submittedName>
        <fullName evidence="3">Ser/thr protein phosphatase superfamily</fullName>
    </submittedName>
</protein>
<dbReference type="PANTHER" id="PTHR37844:SF2">
    <property type="entry name" value="SER_THR PROTEIN PHOSPHATASE SUPERFAMILY (AFU_ORTHOLOGUE AFUA_1G14840)"/>
    <property type="match status" value="1"/>
</dbReference>
<gene>
    <name evidence="3" type="ORF">M0811_11426</name>
</gene>
<evidence type="ECO:0000256" key="1">
    <source>
        <dbReference type="SAM" id="MobiDB-lite"/>
    </source>
</evidence>
<dbReference type="AlphaFoldDB" id="A0A9Q0R8P3"/>
<feature type="compositionally biased region" description="Low complexity" evidence="1">
    <location>
        <begin position="291"/>
        <end position="310"/>
    </location>
</feature>
<dbReference type="Gene3D" id="3.60.21.10">
    <property type="match status" value="1"/>
</dbReference>
<feature type="region of interest" description="Disordered" evidence="1">
    <location>
        <begin position="284"/>
        <end position="310"/>
    </location>
</feature>
<sequence length="345" mass="40474">MEIKELNFKFEDELTIQISSDLHLEFYRTFQEIPEDIIEPKAKYLLLAGDIGIPFHKMHYANFLEKMSTIFEQIFLIAGNHEYYNITFGTEKKTIKQINEIIEKICEKLKNVHFLNNKSVIFKNEKTNQIIRLIGSTLWSYIPQHAYLEVHKSMNDYCKIFIEKGKFVSANETSFMFEENLDWIKSELAKSKELNEDHVIVATHHTPLMKKTSHPKFDNDNFSSVNHAFSTNISELFKNRGSNIHTWICGHTHYCFDFVEQGTRIVGNQRGYFFESVGYDPAKTISIPSKNENQNQNQNSNENQNQNQNSNENEIQIQIENENQNQNQIENENQNSNENLNENQN</sequence>
<feature type="domain" description="Calcineurin-like phosphoesterase" evidence="2">
    <location>
        <begin position="18"/>
        <end position="254"/>
    </location>
</feature>